<dbReference type="GO" id="GO:0008270">
    <property type="term" value="F:zinc ion binding"/>
    <property type="evidence" value="ECO:0007669"/>
    <property type="project" value="InterPro"/>
</dbReference>
<feature type="active site" description="Proton donor/acceptor" evidence="11">
    <location>
        <position position="378"/>
    </location>
</feature>
<dbReference type="GO" id="GO:0006508">
    <property type="term" value="P:proteolysis"/>
    <property type="evidence" value="ECO:0007669"/>
    <property type="project" value="UniProtKB-KW"/>
</dbReference>
<keyword evidence="3" id="KW-0121">Carboxypeptidase</keyword>
<dbReference type="GO" id="GO:0004181">
    <property type="term" value="F:metallocarboxypeptidase activity"/>
    <property type="evidence" value="ECO:0007669"/>
    <property type="project" value="InterPro"/>
</dbReference>
<dbReference type="Pfam" id="PF00246">
    <property type="entry name" value="Peptidase_M14"/>
    <property type="match status" value="1"/>
</dbReference>
<dbReference type="InterPro" id="IPR036990">
    <property type="entry name" value="M14A-like_propep"/>
</dbReference>
<feature type="signal peptide" evidence="12">
    <location>
        <begin position="1"/>
        <end position="18"/>
    </location>
</feature>
<keyword evidence="4" id="KW-0645">Protease</keyword>
<protein>
    <submittedName>
        <fullName evidence="15">Peptidase_M14 domain-containing protein</fullName>
    </submittedName>
</protein>
<keyword evidence="6 12" id="KW-0732">Signal</keyword>
<evidence type="ECO:0000256" key="8">
    <source>
        <dbReference type="ARBA" id="ARBA00022833"/>
    </source>
</evidence>
<dbReference type="PRINTS" id="PR00765">
    <property type="entry name" value="CRBOXYPTASEA"/>
</dbReference>
<dbReference type="Proteomes" id="UP000038045">
    <property type="component" value="Unplaced"/>
</dbReference>
<evidence type="ECO:0000256" key="12">
    <source>
        <dbReference type="SAM" id="SignalP"/>
    </source>
</evidence>
<dbReference type="WBParaSite" id="PTRK_0000570500.1">
    <property type="protein sequence ID" value="PTRK_0000570500.1"/>
    <property type="gene ID" value="PTRK_0000570500"/>
</dbReference>
<evidence type="ECO:0000313" key="15">
    <source>
        <dbReference type="WBParaSite" id="PTRK_0000570500.1"/>
    </source>
</evidence>
<dbReference type="FunFam" id="3.40.630.10:FF:000084">
    <property type="entry name" value="Carboxypeptidase B2"/>
    <property type="match status" value="1"/>
</dbReference>
<proteinExistence type="inferred from homology"/>
<comment type="cofactor">
    <cofactor evidence="1">
        <name>Zn(2+)</name>
        <dbReference type="ChEBI" id="CHEBI:29105"/>
    </cofactor>
</comment>
<dbReference type="GO" id="GO:0005615">
    <property type="term" value="C:extracellular space"/>
    <property type="evidence" value="ECO:0007669"/>
    <property type="project" value="TreeGrafter"/>
</dbReference>
<dbReference type="PANTHER" id="PTHR11705:SF91">
    <property type="entry name" value="FI01817P-RELATED"/>
    <property type="match status" value="1"/>
</dbReference>
<dbReference type="SUPFAM" id="SSF53187">
    <property type="entry name" value="Zn-dependent exopeptidases"/>
    <property type="match status" value="1"/>
</dbReference>
<keyword evidence="10" id="KW-1015">Disulfide bond</keyword>
<dbReference type="SUPFAM" id="SSF54897">
    <property type="entry name" value="Protease propeptides/inhibitors"/>
    <property type="match status" value="1"/>
</dbReference>
<keyword evidence="7" id="KW-0378">Hydrolase</keyword>
<keyword evidence="8" id="KW-0862">Zinc</keyword>
<dbReference type="PANTHER" id="PTHR11705">
    <property type="entry name" value="PROTEASE FAMILY M14 CARBOXYPEPTIDASE A,B"/>
    <property type="match status" value="1"/>
</dbReference>
<dbReference type="AlphaFoldDB" id="A0A0N4ZDP5"/>
<feature type="domain" description="Peptidase M14" evidence="13">
    <location>
        <begin position="123"/>
        <end position="415"/>
    </location>
</feature>
<evidence type="ECO:0000256" key="1">
    <source>
        <dbReference type="ARBA" id="ARBA00001947"/>
    </source>
</evidence>
<dbReference type="STRING" id="131310.A0A0N4ZDP5"/>
<evidence type="ECO:0000256" key="3">
    <source>
        <dbReference type="ARBA" id="ARBA00022645"/>
    </source>
</evidence>
<organism evidence="14 15">
    <name type="scientific">Parastrongyloides trichosuri</name>
    <name type="common">Possum-specific nematode worm</name>
    <dbReference type="NCBI Taxonomy" id="131310"/>
    <lineage>
        <taxon>Eukaryota</taxon>
        <taxon>Metazoa</taxon>
        <taxon>Ecdysozoa</taxon>
        <taxon>Nematoda</taxon>
        <taxon>Chromadorea</taxon>
        <taxon>Rhabditida</taxon>
        <taxon>Tylenchina</taxon>
        <taxon>Panagrolaimomorpha</taxon>
        <taxon>Strongyloidoidea</taxon>
        <taxon>Strongyloididae</taxon>
        <taxon>Parastrongyloides</taxon>
    </lineage>
</organism>
<evidence type="ECO:0000256" key="6">
    <source>
        <dbReference type="ARBA" id="ARBA00022729"/>
    </source>
</evidence>
<evidence type="ECO:0000259" key="13">
    <source>
        <dbReference type="PROSITE" id="PS52035"/>
    </source>
</evidence>
<evidence type="ECO:0000256" key="9">
    <source>
        <dbReference type="ARBA" id="ARBA00023049"/>
    </source>
</evidence>
<evidence type="ECO:0000256" key="5">
    <source>
        <dbReference type="ARBA" id="ARBA00022723"/>
    </source>
</evidence>
<dbReference type="PROSITE" id="PS00132">
    <property type="entry name" value="CARBOXYPEPT_ZN_1"/>
    <property type="match status" value="1"/>
</dbReference>
<evidence type="ECO:0000256" key="4">
    <source>
        <dbReference type="ARBA" id="ARBA00022670"/>
    </source>
</evidence>
<evidence type="ECO:0000313" key="14">
    <source>
        <dbReference type="Proteomes" id="UP000038045"/>
    </source>
</evidence>
<dbReference type="SMART" id="SM00631">
    <property type="entry name" value="Zn_pept"/>
    <property type="match status" value="1"/>
</dbReference>
<feature type="chain" id="PRO_5005891550" evidence="12">
    <location>
        <begin position="19"/>
        <end position="423"/>
    </location>
</feature>
<keyword evidence="9" id="KW-0482">Metalloprotease</keyword>
<sequence>MVSLLLFLFSLTSFLLHGHVSNKTGYVMYDVRVRNKNDINIYEALRLNFPYNIDYFFRSRKNNEKVKIFVSQSVSSKLELFLKSHNYKYRLTRNKVGDKSYTHDIYKIRRSLDYGRLRFNHTNYNSYNEIISYMKYVSTEYREFISLHSLGYSHENRPIYYLRIGYNNKGIIDKPLISIDANIHAREWISSTSALHIINNLINERKKYDKILRTMHIDIIPILNPDGYEFSRNFHRLWRGNRNIRDNKCGVDLNRNYPFDWNDKLLKCETFPGIREKSEKETIYHVQYLLANKMNMKAYVTLHSAGNKILFPWGNTRERRVENHYELESLAQNMSKAMNRIRNSIVTFGQSSKELYETKGSSDDYAKSLGVRYVYTIELSDLSDGVGNAFIVPTDKIKVVSDEAFEGIMTIINKIYYDFHNTQ</sequence>
<comment type="similarity">
    <text evidence="2 11">Belongs to the peptidase M14 family.</text>
</comment>
<evidence type="ECO:0000256" key="11">
    <source>
        <dbReference type="PROSITE-ProRule" id="PRU01379"/>
    </source>
</evidence>
<evidence type="ECO:0000256" key="10">
    <source>
        <dbReference type="ARBA" id="ARBA00023157"/>
    </source>
</evidence>
<dbReference type="PROSITE" id="PS52035">
    <property type="entry name" value="PEPTIDASE_M14"/>
    <property type="match status" value="1"/>
</dbReference>
<name>A0A0N4ZDP5_PARTI</name>
<accession>A0A0N4ZDP5</accession>
<keyword evidence="14" id="KW-1185">Reference proteome</keyword>
<keyword evidence="5" id="KW-0479">Metal-binding</keyword>
<dbReference type="InterPro" id="IPR057246">
    <property type="entry name" value="CARBOXYPEPT_ZN_1"/>
</dbReference>
<dbReference type="Gene3D" id="3.30.70.340">
    <property type="entry name" value="Metallocarboxypeptidase-like"/>
    <property type="match status" value="1"/>
</dbReference>
<evidence type="ECO:0000256" key="7">
    <source>
        <dbReference type="ARBA" id="ARBA00022801"/>
    </source>
</evidence>
<dbReference type="InterPro" id="IPR000834">
    <property type="entry name" value="Peptidase_M14"/>
</dbReference>
<reference evidence="15" key="1">
    <citation type="submission" date="2017-02" db="UniProtKB">
        <authorList>
            <consortium name="WormBaseParasite"/>
        </authorList>
    </citation>
    <scope>IDENTIFICATION</scope>
</reference>
<dbReference type="Gene3D" id="3.40.630.10">
    <property type="entry name" value="Zn peptidases"/>
    <property type="match status" value="1"/>
</dbReference>
<evidence type="ECO:0000256" key="2">
    <source>
        <dbReference type="ARBA" id="ARBA00005988"/>
    </source>
</evidence>